<comment type="caution">
    <text evidence="12">The sequence shown here is derived from an EMBL/GenBank/DDBJ whole genome shotgun (WGS) entry which is preliminary data.</text>
</comment>
<dbReference type="FunFam" id="3.80.10.10:FF:000383">
    <property type="entry name" value="Leucine-rich repeat receptor protein kinase EMS1"/>
    <property type="match status" value="2"/>
</dbReference>
<dbReference type="InterPro" id="IPR003591">
    <property type="entry name" value="Leu-rich_rpt_typical-subtyp"/>
</dbReference>
<evidence type="ECO:0000313" key="12">
    <source>
        <dbReference type="EMBL" id="KAK1409355.1"/>
    </source>
</evidence>
<dbReference type="AlphaFoldDB" id="A0AAD8JRB2"/>
<sequence>MDQNPHVFRFSGQSICFEMSNKISVVDCIHYPNFKTLVTCILLRPFALLLFKQNLSSTNFSFDYSMFSPCADWLGSGYSPIMKNWNTNTDCCDWNGVTCDHSTGDVIGLDLSCSMLQGTIHPNTTLFHLPHLQRLNLAYNDFTGSQLPPNMGMVSSSLTHLNISYCGFTRRVPTDISHLHKLVSLDLSSNGIDFNIEPNVFVNLLQNCTDMKELSLKYVTISSVLPADLNISSSLELLNLASTGLQGKLPHSIFNLQSLVTLDLSSNGINSLLLQPHIFSSFIKNSTFLRDLWLAEVNIGLVLTTHLNIFSSLRSLDLSFTNLQGKLPNDILNLEYLEELDLQGNKDLFGPLPKVNTSTNTPLYWLDLSSTRLSGAIPASIGHLKSLVYLSLSNCGLIGSLPNSLVNLRNLKFLYLASNMLSGTLPSSLFTLPSLEYIRLGDNKFQGNMPLELFSLQSIKGLSFANNQLTGQIDVLDRGPALQTFQKLTNLTYIDLSNNGFRGVWDLDTLLSSLRNLETLILSQSGISVTTDNADHYVNPEFGILSLASCNIKVFPVSFRAMKVLKHLDLSSNDIHGHIPDWIGEIGGIKLLVLDLSNNSITGTIPNVYEGWSGLEGFVLNGNQLEGNVPSSLNKCRNLRIMDLGNNHLNDTFPGWLGDLPKL</sequence>
<name>A0AAD8JRB2_TARER</name>
<comment type="similarity">
    <text evidence="2">Belongs to the RLP family.</text>
</comment>
<dbReference type="PROSITE" id="PS51450">
    <property type="entry name" value="LRR"/>
    <property type="match status" value="1"/>
</dbReference>
<proteinExistence type="inferred from homology"/>
<dbReference type="InterPro" id="IPR055414">
    <property type="entry name" value="LRR_R13L4/SHOC2-like"/>
</dbReference>
<dbReference type="Proteomes" id="UP001229421">
    <property type="component" value="Unassembled WGS sequence"/>
</dbReference>
<dbReference type="InterPro" id="IPR001611">
    <property type="entry name" value="Leu-rich_rpt"/>
</dbReference>
<keyword evidence="10" id="KW-0325">Glycoprotein</keyword>
<evidence type="ECO:0000256" key="10">
    <source>
        <dbReference type="ARBA" id="ARBA00023180"/>
    </source>
</evidence>
<dbReference type="GO" id="GO:0005886">
    <property type="term" value="C:plasma membrane"/>
    <property type="evidence" value="ECO:0007669"/>
    <property type="project" value="UniProtKB-SubCell"/>
</dbReference>
<keyword evidence="13" id="KW-1185">Reference proteome</keyword>
<protein>
    <recommendedName>
        <fullName evidence="11">Disease resistance R13L4/SHOC-2-like LRR domain-containing protein</fullName>
    </recommendedName>
</protein>
<gene>
    <name evidence="12" type="ORF">QVD17_35881</name>
</gene>
<evidence type="ECO:0000313" key="13">
    <source>
        <dbReference type="Proteomes" id="UP001229421"/>
    </source>
</evidence>
<keyword evidence="7" id="KW-0677">Repeat</keyword>
<keyword evidence="6" id="KW-0732">Signal</keyword>
<keyword evidence="3" id="KW-1003">Cell membrane</keyword>
<dbReference type="PANTHER" id="PTHR48061:SF2">
    <property type="entry name" value="RECEPTOR LIKE PROTEIN 30-LIKE"/>
    <property type="match status" value="1"/>
</dbReference>
<dbReference type="GO" id="GO:0051707">
    <property type="term" value="P:response to other organism"/>
    <property type="evidence" value="ECO:0007669"/>
    <property type="project" value="UniProtKB-ARBA"/>
</dbReference>
<evidence type="ECO:0000256" key="5">
    <source>
        <dbReference type="ARBA" id="ARBA00022692"/>
    </source>
</evidence>
<accession>A0AAD8JRB2</accession>
<dbReference type="InterPro" id="IPR032675">
    <property type="entry name" value="LRR_dom_sf"/>
</dbReference>
<evidence type="ECO:0000256" key="2">
    <source>
        <dbReference type="ARBA" id="ARBA00009592"/>
    </source>
</evidence>
<evidence type="ECO:0000256" key="9">
    <source>
        <dbReference type="ARBA" id="ARBA00023136"/>
    </source>
</evidence>
<evidence type="ECO:0000256" key="4">
    <source>
        <dbReference type="ARBA" id="ARBA00022614"/>
    </source>
</evidence>
<evidence type="ECO:0000256" key="3">
    <source>
        <dbReference type="ARBA" id="ARBA00022475"/>
    </source>
</evidence>
<dbReference type="Pfam" id="PF00560">
    <property type="entry name" value="LRR_1"/>
    <property type="match status" value="5"/>
</dbReference>
<feature type="domain" description="Disease resistance R13L4/SHOC-2-like LRR" evidence="11">
    <location>
        <begin position="363"/>
        <end position="523"/>
    </location>
</feature>
<dbReference type="PANTHER" id="PTHR48061">
    <property type="entry name" value="LEUCINE-RICH REPEAT RECEPTOR PROTEIN KINASE EMS1-LIKE-RELATED"/>
    <property type="match status" value="1"/>
</dbReference>
<comment type="subcellular location">
    <subcellularLocation>
        <location evidence="1">Cell membrane</location>
        <topology evidence="1">Single-pass type I membrane protein</topology>
    </subcellularLocation>
</comment>
<dbReference type="EMBL" id="JAUHHV010000010">
    <property type="protein sequence ID" value="KAK1409355.1"/>
    <property type="molecule type" value="Genomic_DNA"/>
</dbReference>
<keyword evidence="9" id="KW-0472">Membrane</keyword>
<dbReference type="SUPFAM" id="SSF52058">
    <property type="entry name" value="L domain-like"/>
    <property type="match status" value="2"/>
</dbReference>
<evidence type="ECO:0000256" key="7">
    <source>
        <dbReference type="ARBA" id="ARBA00022737"/>
    </source>
</evidence>
<dbReference type="SMART" id="SM00369">
    <property type="entry name" value="LRR_TYP"/>
    <property type="match status" value="7"/>
</dbReference>
<evidence type="ECO:0000259" key="11">
    <source>
        <dbReference type="Pfam" id="PF23598"/>
    </source>
</evidence>
<evidence type="ECO:0000256" key="6">
    <source>
        <dbReference type="ARBA" id="ARBA00022729"/>
    </source>
</evidence>
<keyword evidence="8" id="KW-1133">Transmembrane helix</keyword>
<dbReference type="GO" id="GO:0006952">
    <property type="term" value="P:defense response"/>
    <property type="evidence" value="ECO:0007669"/>
    <property type="project" value="UniProtKB-ARBA"/>
</dbReference>
<dbReference type="InterPro" id="IPR046956">
    <property type="entry name" value="RLP23-like"/>
</dbReference>
<dbReference type="Gene3D" id="3.80.10.10">
    <property type="entry name" value="Ribonuclease Inhibitor"/>
    <property type="match status" value="3"/>
</dbReference>
<evidence type="ECO:0000256" key="8">
    <source>
        <dbReference type="ARBA" id="ARBA00022989"/>
    </source>
</evidence>
<evidence type="ECO:0000256" key="1">
    <source>
        <dbReference type="ARBA" id="ARBA00004251"/>
    </source>
</evidence>
<dbReference type="Pfam" id="PF13516">
    <property type="entry name" value="LRR_6"/>
    <property type="match status" value="2"/>
</dbReference>
<keyword evidence="5" id="KW-0812">Transmembrane</keyword>
<dbReference type="Pfam" id="PF23598">
    <property type="entry name" value="LRR_14"/>
    <property type="match status" value="1"/>
</dbReference>
<keyword evidence="4" id="KW-0433">Leucine-rich repeat</keyword>
<organism evidence="12 13">
    <name type="scientific">Tagetes erecta</name>
    <name type="common">African marigold</name>
    <dbReference type="NCBI Taxonomy" id="13708"/>
    <lineage>
        <taxon>Eukaryota</taxon>
        <taxon>Viridiplantae</taxon>
        <taxon>Streptophyta</taxon>
        <taxon>Embryophyta</taxon>
        <taxon>Tracheophyta</taxon>
        <taxon>Spermatophyta</taxon>
        <taxon>Magnoliopsida</taxon>
        <taxon>eudicotyledons</taxon>
        <taxon>Gunneridae</taxon>
        <taxon>Pentapetalae</taxon>
        <taxon>asterids</taxon>
        <taxon>campanulids</taxon>
        <taxon>Asterales</taxon>
        <taxon>Asteraceae</taxon>
        <taxon>Asteroideae</taxon>
        <taxon>Heliantheae alliance</taxon>
        <taxon>Tageteae</taxon>
        <taxon>Tagetes</taxon>
    </lineage>
</organism>
<reference evidence="12" key="1">
    <citation type="journal article" date="2023" name="bioRxiv">
        <title>Improved chromosome-level genome assembly for marigold (Tagetes erecta).</title>
        <authorList>
            <person name="Jiang F."/>
            <person name="Yuan L."/>
            <person name="Wang S."/>
            <person name="Wang H."/>
            <person name="Xu D."/>
            <person name="Wang A."/>
            <person name="Fan W."/>
        </authorList>
    </citation>
    <scope>NUCLEOTIDE SEQUENCE</scope>
    <source>
        <strain evidence="12">WSJ</strain>
        <tissue evidence="12">Leaf</tissue>
    </source>
</reference>